<keyword evidence="1" id="KW-0560">Oxidoreductase</keyword>
<name>A0ABR3DA46_NEUIN</name>
<sequence length="483" mass="52655">MVEGLDLWPLSLAVVIVGALWVYGVNRTMRTVPPAALKLSPSSNRWSKEYIRETYERVKKNPVDIKKHLPPRLDRRYIVVGGSGLVGGDIVSHLLARGQSAESVRIVDFAPLRRPQILGVASKVEVIKTDITSPDSVKAAFSKPWPASVASLPLTVYHTAAVIRPGERSIKTYDRVARINVGGTSNVLATAKEAGADIFIATSSSSVALKPMKFWKWPLPSLASNYVQVFNEDDFDQPLKAHDDFFGNYARAKAEAERLVCAANQEGFRTGVVRPGNGIFGDVENDVTFSPALKSGSIVSWTPHVIQNWISSRNVSIAHLLFEAALNPSVRPVSPACAGRPLLVTDPGPPIAFQDFYTLSSLLSITPITETYPPPVLMLILAYAIEGWANLIINFPVLTKLFGWKESTGDLAMLQPAVFTVSAYTICDDSRARKSVEEGGIGYKGVTDTLYGFCEQMAEWNERVERGEAGPLKGMKMAKPVGA</sequence>
<dbReference type="InterPro" id="IPR050425">
    <property type="entry name" value="NAD(P)_dehydrat-like"/>
</dbReference>
<protein>
    <recommendedName>
        <fullName evidence="4">3-beta hydroxysteroid dehydrogenase/isomerase domain-containing protein</fullName>
    </recommendedName>
</protein>
<dbReference type="Gene3D" id="3.40.50.720">
    <property type="entry name" value="NAD(P)-binding Rossmann-like Domain"/>
    <property type="match status" value="1"/>
</dbReference>
<keyword evidence="3" id="KW-0472">Membrane</keyword>
<proteinExistence type="inferred from homology"/>
<keyword evidence="6" id="KW-1185">Reference proteome</keyword>
<organism evidence="5 6">
    <name type="scientific">Neurospora intermedia</name>
    <dbReference type="NCBI Taxonomy" id="5142"/>
    <lineage>
        <taxon>Eukaryota</taxon>
        <taxon>Fungi</taxon>
        <taxon>Dikarya</taxon>
        <taxon>Ascomycota</taxon>
        <taxon>Pezizomycotina</taxon>
        <taxon>Sordariomycetes</taxon>
        <taxon>Sordariomycetidae</taxon>
        <taxon>Sordariales</taxon>
        <taxon>Sordariaceae</taxon>
        <taxon>Neurospora</taxon>
    </lineage>
</organism>
<feature type="domain" description="3-beta hydroxysteroid dehydrogenase/isomerase" evidence="4">
    <location>
        <begin position="78"/>
        <end position="357"/>
    </location>
</feature>
<dbReference type="Proteomes" id="UP001451303">
    <property type="component" value="Unassembled WGS sequence"/>
</dbReference>
<dbReference type="Pfam" id="PF01073">
    <property type="entry name" value="3Beta_HSD"/>
    <property type="match status" value="1"/>
</dbReference>
<keyword evidence="3" id="KW-0812">Transmembrane</keyword>
<evidence type="ECO:0000313" key="6">
    <source>
        <dbReference type="Proteomes" id="UP001451303"/>
    </source>
</evidence>
<reference evidence="5 6" key="1">
    <citation type="submission" date="2023-09" db="EMBL/GenBank/DDBJ databases">
        <title>Multi-omics analysis of a traditional fermented food reveals byproduct-associated fungal strains for waste-to-food upcycling.</title>
        <authorList>
            <consortium name="Lawrence Berkeley National Laboratory"/>
            <person name="Rekdal V.M."/>
            <person name="Villalobos-Escobedo J.M."/>
            <person name="Rodriguez-Valeron N."/>
            <person name="Garcia M.O."/>
            <person name="Vasquez D.P."/>
            <person name="Damayanti I."/>
            <person name="Sorensen P.M."/>
            <person name="Baidoo E.E."/>
            <person name="De Carvalho A.C."/>
            <person name="Riley R."/>
            <person name="Lipzen A."/>
            <person name="He G."/>
            <person name="Yan M."/>
            <person name="Haridas S."/>
            <person name="Daum C."/>
            <person name="Yoshinaga Y."/>
            <person name="Ng V."/>
            <person name="Grigoriev I.V."/>
            <person name="Munk R."/>
            <person name="Nuraida L."/>
            <person name="Wijaya C.H."/>
            <person name="Morales P.-C."/>
            <person name="Keasling J.D."/>
        </authorList>
    </citation>
    <scope>NUCLEOTIDE SEQUENCE [LARGE SCALE GENOMIC DNA]</scope>
    <source>
        <strain evidence="5 6">FGSC 2613</strain>
    </source>
</reference>
<dbReference type="PANTHER" id="PTHR10366">
    <property type="entry name" value="NAD DEPENDENT EPIMERASE/DEHYDRATASE"/>
    <property type="match status" value="1"/>
</dbReference>
<evidence type="ECO:0000256" key="3">
    <source>
        <dbReference type="SAM" id="Phobius"/>
    </source>
</evidence>
<feature type="transmembrane region" description="Helical" evidence="3">
    <location>
        <begin position="7"/>
        <end position="24"/>
    </location>
</feature>
<keyword evidence="3" id="KW-1133">Transmembrane helix</keyword>
<evidence type="ECO:0000256" key="1">
    <source>
        <dbReference type="ARBA" id="ARBA00023002"/>
    </source>
</evidence>
<evidence type="ECO:0000313" key="5">
    <source>
        <dbReference type="EMBL" id="KAL0468621.1"/>
    </source>
</evidence>
<dbReference type="InterPro" id="IPR002225">
    <property type="entry name" value="3Beta_OHSteriod_DH/Estase"/>
</dbReference>
<dbReference type="EMBL" id="JAVLET010000006">
    <property type="protein sequence ID" value="KAL0468621.1"/>
    <property type="molecule type" value="Genomic_DNA"/>
</dbReference>
<dbReference type="PANTHER" id="PTHR10366:SF447">
    <property type="entry name" value="HYDROXYSTEROID DEHYDROGENASE_ISOMERASE FAMILY PROTEIN, PUTATIVE (AFU_ORTHOLOGUE AFUA_1G06450)-RELATED"/>
    <property type="match status" value="1"/>
</dbReference>
<dbReference type="InterPro" id="IPR036291">
    <property type="entry name" value="NAD(P)-bd_dom_sf"/>
</dbReference>
<dbReference type="SUPFAM" id="SSF51735">
    <property type="entry name" value="NAD(P)-binding Rossmann-fold domains"/>
    <property type="match status" value="1"/>
</dbReference>
<evidence type="ECO:0000256" key="2">
    <source>
        <dbReference type="ARBA" id="ARBA00023445"/>
    </source>
</evidence>
<comment type="similarity">
    <text evidence="2">Belongs to the NAD(P)-dependent epimerase/dehydratase family. Dihydroflavonol-4-reductase subfamily.</text>
</comment>
<gene>
    <name evidence="5" type="ORF">QR685DRAFT_444924</name>
</gene>
<accession>A0ABR3DA46</accession>
<comment type="caution">
    <text evidence="5">The sequence shown here is derived from an EMBL/GenBank/DDBJ whole genome shotgun (WGS) entry which is preliminary data.</text>
</comment>
<evidence type="ECO:0000259" key="4">
    <source>
        <dbReference type="Pfam" id="PF01073"/>
    </source>
</evidence>